<keyword evidence="6" id="KW-0336">GPI-anchor</keyword>
<dbReference type="GO" id="GO:0042973">
    <property type="term" value="F:glucan endo-1,3-beta-D-glucosidase activity"/>
    <property type="evidence" value="ECO:0007669"/>
    <property type="project" value="UniProtKB-EC"/>
</dbReference>
<dbReference type="InterPro" id="IPR044965">
    <property type="entry name" value="Glyco_hydro_17_plant"/>
</dbReference>
<dbReference type="GO" id="GO:0005886">
    <property type="term" value="C:plasma membrane"/>
    <property type="evidence" value="ECO:0007669"/>
    <property type="project" value="UniProtKB-SubCell"/>
</dbReference>
<name>B8LKM5_PICSI</name>
<evidence type="ECO:0000313" key="16">
    <source>
        <dbReference type="EMBL" id="ABR16205.1"/>
    </source>
</evidence>
<dbReference type="GO" id="GO:0009506">
    <property type="term" value="C:plasmodesma"/>
    <property type="evidence" value="ECO:0007669"/>
    <property type="project" value="UniProtKB-ARBA"/>
</dbReference>
<dbReference type="Gene3D" id="3.20.20.80">
    <property type="entry name" value="Glycosidases"/>
    <property type="match status" value="1"/>
</dbReference>
<keyword evidence="11" id="KW-0325">Glycoprotein</keyword>
<comment type="similarity">
    <text evidence="3 13">Belongs to the glycosyl hydrolase 17 family.</text>
</comment>
<dbReference type="SMART" id="SM00768">
    <property type="entry name" value="X8"/>
    <property type="match status" value="1"/>
</dbReference>
<protein>
    <recommendedName>
        <fullName evidence="4">glucan endo-1,3-beta-D-glucosidase</fullName>
        <ecNumber evidence="4">3.2.1.39</ecNumber>
    </recommendedName>
</protein>
<keyword evidence="12 14" id="KW-0326">Glycosidase</keyword>
<evidence type="ECO:0000256" key="3">
    <source>
        <dbReference type="ARBA" id="ARBA00008773"/>
    </source>
</evidence>
<evidence type="ECO:0000259" key="15">
    <source>
        <dbReference type="SMART" id="SM00768"/>
    </source>
</evidence>
<dbReference type="Gene3D" id="1.20.58.1040">
    <property type="match status" value="1"/>
</dbReference>
<keyword evidence="10" id="KW-1015">Disulfide bond</keyword>
<evidence type="ECO:0000256" key="1">
    <source>
        <dbReference type="ARBA" id="ARBA00000382"/>
    </source>
</evidence>
<keyword evidence="9" id="KW-0472">Membrane</keyword>
<evidence type="ECO:0000256" key="2">
    <source>
        <dbReference type="ARBA" id="ARBA00004609"/>
    </source>
</evidence>
<dbReference type="GO" id="GO:0005975">
    <property type="term" value="P:carbohydrate metabolic process"/>
    <property type="evidence" value="ECO:0007669"/>
    <property type="project" value="InterPro"/>
</dbReference>
<reference evidence="16" key="1">
    <citation type="submission" date="2007-06" db="EMBL/GenBank/DDBJ databases">
        <title>Full length cDNA sequences from Sitka Spruce (Picea sitchensis).</title>
        <authorList>
            <person name="Ralph S.G."/>
            <person name="Chun H.E."/>
            <person name="Liao N."/>
            <person name="Ali J."/>
            <person name="Reid K."/>
            <person name="Kolosova N."/>
            <person name="Cooper N."/>
            <person name="Cullis C."/>
            <person name="Jancsik S."/>
            <person name="Moore R."/>
            <person name="Mayo M."/>
            <person name="Wagner S."/>
            <person name="Holt R.A."/>
            <person name="Jones S.J.M."/>
            <person name="Marra M.A."/>
            <person name="Ritland C.E."/>
            <person name="Ritland K."/>
            <person name="Bohlmann J."/>
        </authorList>
    </citation>
    <scope>NUCLEOTIDE SEQUENCE</scope>
    <source>
        <tissue evidence="16">Green portion of the leader tissue</tissue>
    </source>
</reference>
<evidence type="ECO:0000256" key="4">
    <source>
        <dbReference type="ARBA" id="ARBA00012780"/>
    </source>
</evidence>
<proteinExistence type="evidence at transcript level"/>
<evidence type="ECO:0000256" key="10">
    <source>
        <dbReference type="ARBA" id="ARBA00023157"/>
    </source>
</evidence>
<dbReference type="FunFam" id="1.20.58.1040:FF:000001">
    <property type="entry name" value="Glucan endo-1,3-beta-glucosidase 4"/>
    <property type="match status" value="1"/>
</dbReference>
<comment type="subcellular location">
    <subcellularLocation>
        <location evidence="2">Cell membrane</location>
        <topology evidence="2">Lipid-anchor</topology>
        <topology evidence="2">GPI-anchor</topology>
    </subcellularLocation>
</comment>
<dbReference type="Pfam" id="PF00332">
    <property type="entry name" value="Glyco_hydro_17"/>
    <property type="match status" value="1"/>
</dbReference>
<dbReference type="InterPro" id="IPR012946">
    <property type="entry name" value="X8"/>
</dbReference>
<dbReference type="SUPFAM" id="SSF51445">
    <property type="entry name" value="(Trans)glycosidases"/>
    <property type="match status" value="1"/>
</dbReference>
<evidence type="ECO:0000256" key="11">
    <source>
        <dbReference type="ARBA" id="ARBA00023180"/>
    </source>
</evidence>
<keyword evidence="6" id="KW-0449">Lipoprotein</keyword>
<evidence type="ECO:0000256" key="8">
    <source>
        <dbReference type="ARBA" id="ARBA00022801"/>
    </source>
</evidence>
<evidence type="ECO:0000256" key="14">
    <source>
        <dbReference type="RuleBase" id="RU004336"/>
    </source>
</evidence>
<sequence length="494" mass="52994">MAASSRYRRMQRTVPLLFALLVAAFGHLVILSAAADSGVFPPFYTRALGINYGRVADNLPSPSSAVALIKNLQAGYVKIYDADPQVLSALSNTALQVTITVRNQDISNISSSPTVAEQWVQANVLPHYPSTLITAIMVGNEVLSDYQNQATWLLMLPAMPNIHASLLNHGLADSIKVTTSLAMDVLSSSYPPSEGTFRNDVASPVLQPLLDFVNRTGSFVFLDIYPFFAWSANPANVTLDYATFSLDRTAAEFDDAGLSYSNMLDAQLDAVLAAMGRLGFPGVNVVVGETGWPTKGDENQQGTNVPNATRYNQQLVQKVLADPPRGTPRRPGAFIPTFIFSLFNEDQKPGPNTERNWGLFYPDGTPVYPIVLSNDAPALSHISVPSQNNGPLPASPPSPVSPQWCVVSPVAVAQVDETSLQAALDYACGAGADCSLIEPGEPCYLPNTLVSHASYAFNSYWQKTKAADATCDFHGAAVLTSSDPSVGDCVFDHM</sequence>
<keyword evidence="7" id="KW-0732">Signal</keyword>
<organism evidence="16">
    <name type="scientific">Picea sitchensis</name>
    <name type="common">Sitka spruce</name>
    <name type="synonym">Pinus sitchensis</name>
    <dbReference type="NCBI Taxonomy" id="3332"/>
    <lineage>
        <taxon>Eukaryota</taxon>
        <taxon>Viridiplantae</taxon>
        <taxon>Streptophyta</taxon>
        <taxon>Embryophyta</taxon>
        <taxon>Tracheophyta</taxon>
        <taxon>Spermatophyta</taxon>
        <taxon>Pinopsida</taxon>
        <taxon>Pinidae</taxon>
        <taxon>Conifers I</taxon>
        <taxon>Pinales</taxon>
        <taxon>Pinaceae</taxon>
        <taxon>Picea</taxon>
    </lineage>
</organism>
<dbReference type="InterPro" id="IPR000490">
    <property type="entry name" value="Glyco_hydro_17"/>
</dbReference>
<evidence type="ECO:0000256" key="9">
    <source>
        <dbReference type="ARBA" id="ARBA00023136"/>
    </source>
</evidence>
<evidence type="ECO:0000256" key="12">
    <source>
        <dbReference type="ARBA" id="ARBA00023295"/>
    </source>
</evidence>
<dbReference type="GO" id="GO:0098552">
    <property type="term" value="C:side of membrane"/>
    <property type="evidence" value="ECO:0007669"/>
    <property type="project" value="UniProtKB-KW"/>
</dbReference>
<keyword evidence="5" id="KW-1003">Cell membrane</keyword>
<dbReference type="AlphaFoldDB" id="B8LKM5"/>
<dbReference type="CAZy" id="GH17">
    <property type="family name" value="Glycoside Hydrolase Family 17"/>
</dbReference>
<dbReference type="Pfam" id="PF07983">
    <property type="entry name" value="X8"/>
    <property type="match status" value="1"/>
</dbReference>
<dbReference type="FunFam" id="3.20.20.80:FF:000005">
    <property type="entry name" value="Glucan endo-1,3-beta-glucosidase 14"/>
    <property type="match status" value="1"/>
</dbReference>
<dbReference type="EC" id="3.2.1.39" evidence="4"/>
<dbReference type="PANTHER" id="PTHR32227">
    <property type="entry name" value="GLUCAN ENDO-1,3-BETA-GLUCOSIDASE BG1-RELATED-RELATED"/>
    <property type="match status" value="1"/>
</dbReference>
<keyword evidence="8 14" id="KW-0378">Hydrolase</keyword>
<evidence type="ECO:0000256" key="13">
    <source>
        <dbReference type="RuleBase" id="RU004335"/>
    </source>
</evidence>
<evidence type="ECO:0000256" key="5">
    <source>
        <dbReference type="ARBA" id="ARBA00022475"/>
    </source>
</evidence>
<dbReference type="InterPro" id="IPR017853">
    <property type="entry name" value="GH"/>
</dbReference>
<dbReference type="EMBL" id="EF676292">
    <property type="protein sequence ID" value="ABR16205.1"/>
    <property type="molecule type" value="mRNA"/>
</dbReference>
<accession>B8LKM5</accession>
<dbReference type="PROSITE" id="PS00587">
    <property type="entry name" value="GLYCOSYL_HYDROL_F17"/>
    <property type="match status" value="1"/>
</dbReference>
<dbReference type="CAZy" id="CBM43">
    <property type="family name" value="Carbohydrate-Binding Module Family 43"/>
</dbReference>
<feature type="domain" description="X8" evidence="15">
    <location>
        <begin position="403"/>
        <end position="491"/>
    </location>
</feature>
<evidence type="ECO:0000256" key="7">
    <source>
        <dbReference type="ARBA" id="ARBA00022729"/>
    </source>
</evidence>
<evidence type="ECO:0000256" key="6">
    <source>
        <dbReference type="ARBA" id="ARBA00022622"/>
    </source>
</evidence>
<comment type="catalytic activity">
    <reaction evidence="1">
        <text>Hydrolysis of (1-&gt;3)-beta-D-glucosidic linkages in (1-&gt;3)-beta-D-glucans.</text>
        <dbReference type="EC" id="3.2.1.39"/>
    </reaction>
</comment>